<dbReference type="Proteomes" id="UP000195781">
    <property type="component" value="Unassembled WGS sequence"/>
</dbReference>
<dbReference type="InterPro" id="IPR035093">
    <property type="entry name" value="RelE/ParE_toxin_dom_sf"/>
</dbReference>
<keyword evidence="3" id="KW-1185">Reference proteome</keyword>
<comment type="caution">
    <text evidence="2">The sequence shown here is derived from an EMBL/GenBank/DDBJ whole genome shotgun (WGS) entry which is preliminary data.</text>
</comment>
<reference evidence="3" key="1">
    <citation type="submission" date="2017-04" db="EMBL/GenBank/DDBJ databases">
        <title>Function of individual gut microbiota members based on whole genome sequencing of pure cultures obtained from chicken caecum.</title>
        <authorList>
            <person name="Medvecky M."/>
            <person name="Cejkova D."/>
            <person name="Polansky O."/>
            <person name="Karasova D."/>
            <person name="Kubasova T."/>
            <person name="Cizek A."/>
            <person name="Rychlik I."/>
        </authorList>
    </citation>
    <scope>NUCLEOTIDE SEQUENCE [LARGE SCALE GENOMIC DNA]</scope>
    <source>
        <strain evidence="3">An5</strain>
    </source>
</reference>
<accession>A0A1Y3XZY1</accession>
<keyword evidence="1" id="KW-1277">Toxin-antitoxin system</keyword>
<dbReference type="Pfam" id="PF05016">
    <property type="entry name" value="ParE_toxin"/>
    <property type="match status" value="1"/>
</dbReference>
<evidence type="ECO:0000313" key="3">
    <source>
        <dbReference type="Proteomes" id="UP000195781"/>
    </source>
</evidence>
<dbReference type="EMBL" id="NFIE01000010">
    <property type="protein sequence ID" value="OUN88669.1"/>
    <property type="molecule type" value="Genomic_DNA"/>
</dbReference>
<dbReference type="AlphaFoldDB" id="A0A1Y3XZY1"/>
<name>A0A1Y3XZY1_9ACTN</name>
<protein>
    <recommendedName>
        <fullName evidence="4">Addiction module toxin RelE</fullName>
    </recommendedName>
</protein>
<dbReference type="RefSeq" id="WP_094335488.1">
    <property type="nucleotide sequence ID" value="NZ_NFIE01000010.1"/>
</dbReference>
<evidence type="ECO:0008006" key="4">
    <source>
        <dbReference type="Google" id="ProtNLM"/>
    </source>
</evidence>
<organism evidence="2 3">
    <name type="scientific">[Collinsella] massiliensis</name>
    <dbReference type="NCBI Taxonomy" id="1232426"/>
    <lineage>
        <taxon>Bacteria</taxon>
        <taxon>Bacillati</taxon>
        <taxon>Actinomycetota</taxon>
        <taxon>Coriobacteriia</taxon>
        <taxon>Coriobacteriales</taxon>
        <taxon>Coriobacteriaceae</taxon>
        <taxon>Enorma</taxon>
    </lineage>
</organism>
<evidence type="ECO:0000313" key="2">
    <source>
        <dbReference type="EMBL" id="OUN88669.1"/>
    </source>
</evidence>
<proteinExistence type="predicted"/>
<sequence>MNYTEGFLDDAAAIWSERVKRSLVQALAALESFPEIGSTDVADSIRERYGSEVRKMTVGSFILVYEYDRTADEVWVYGLVPMRRAR</sequence>
<gene>
    <name evidence="2" type="ORF">B5G02_05485</name>
</gene>
<dbReference type="OrthoDB" id="3192882at2"/>
<dbReference type="Gene3D" id="3.30.2310.20">
    <property type="entry name" value="RelE-like"/>
    <property type="match status" value="1"/>
</dbReference>
<evidence type="ECO:0000256" key="1">
    <source>
        <dbReference type="ARBA" id="ARBA00022649"/>
    </source>
</evidence>
<dbReference type="InterPro" id="IPR007712">
    <property type="entry name" value="RelE/ParE_toxin"/>
</dbReference>